<protein>
    <recommendedName>
        <fullName evidence="2">GYF domain-containing protein</fullName>
    </recommendedName>
</protein>
<keyword evidence="1" id="KW-0812">Transmembrane</keyword>
<dbReference type="Proteomes" id="UP000557717">
    <property type="component" value="Unassembled WGS sequence"/>
</dbReference>
<gene>
    <name evidence="3" type="ORF">HNR46_001791</name>
</gene>
<sequence length="268" mass="29356">MSEQKDEWWVSRGGHTFGPVTFAQVVESAKEGRLEPRTDMLFGGGLSDWVPAGEVEGVFERRAAGDSAWEAPPVMGDEKFSESGEFDFKKTGAEKLDLPGATRLTWFLGMTLFPGLLVAGISVLIPMVAPRLGQGHEPYAALLFLVVPLVMLWVTLMRFQNLAMHRWCVLLLWVPILNLWLQYRLFACPSGYGHTKRMDGIGTVLAVIFWLGTALSMASAGFIFAQGGMAALKASEENGQLRVLLNQWDELKGAVEKDGGAEAPAPEN</sequence>
<feature type="transmembrane region" description="Helical" evidence="1">
    <location>
        <begin position="104"/>
        <end position="127"/>
    </location>
</feature>
<dbReference type="InterPro" id="IPR025640">
    <property type="entry name" value="GYF_2"/>
</dbReference>
<feature type="domain" description="GYF" evidence="2">
    <location>
        <begin position="8"/>
        <end position="56"/>
    </location>
</feature>
<feature type="transmembrane region" description="Helical" evidence="1">
    <location>
        <begin position="163"/>
        <end position="181"/>
    </location>
</feature>
<evidence type="ECO:0000313" key="4">
    <source>
        <dbReference type="Proteomes" id="UP000557717"/>
    </source>
</evidence>
<feature type="transmembrane region" description="Helical" evidence="1">
    <location>
        <begin position="201"/>
        <end position="225"/>
    </location>
</feature>
<keyword evidence="4" id="KW-1185">Reference proteome</keyword>
<evidence type="ECO:0000313" key="3">
    <source>
        <dbReference type="EMBL" id="MBB5351554.1"/>
    </source>
</evidence>
<name>A0A840V7J3_9BACT</name>
<feature type="transmembrane region" description="Helical" evidence="1">
    <location>
        <begin position="139"/>
        <end position="156"/>
    </location>
</feature>
<accession>A0A840V7J3</accession>
<keyword evidence="1" id="KW-0472">Membrane</keyword>
<organism evidence="3 4">
    <name type="scientific">Haloferula luteola</name>
    <dbReference type="NCBI Taxonomy" id="595692"/>
    <lineage>
        <taxon>Bacteria</taxon>
        <taxon>Pseudomonadati</taxon>
        <taxon>Verrucomicrobiota</taxon>
        <taxon>Verrucomicrobiia</taxon>
        <taxon>Verrucomicrobiales</taxon>
        <taxon>Verrucomicrobiaceae</taxon>
        <taxon>Haloferula</taxon>
    </lineage>
</organism>
<dbReference type="AlphaFoldDB" id="A0A840V7J3"/>
<dbReference type="RefSeq" id="WP_184017821.1">
    <property type="nucleotide sequence ID" value="NZ_JACHFD010000007.1"/>
</dbReference>
<dbReference type="Pfam" id="PF14237">
    <property type="entry name" value="GYF_2"/>
    <property type="match status" value="1"/>
</dbReference>
<comment type="caution">
    <text evidence="3">The sequence shown here is derived from an EMBL/GenBank/DDBJ whole genome shotgun (WGS) entry which is preliminary data.</text>
</comment>
<proteinExistence type="predicted"/>
<reference evidence="3 4" key="1">
    <citation type="submission" date="2020-08" db="EMBL/GenBank/DDBJ databases">
        <title>Genomic Encyclopedia of Type Strains, Phase IV (KMG-IV): sequencing the most valuable type-strain genomes for metagenomic binning, comparative biology and taxonomic classification.</title>
        <authorList>
            <person name="Goeker M."/>
        </authorList>
    </citation>
    <scope>NUCLEOTIDE SEQUENCE [LARGE SCALE GENOMIC DNA]</scope>
    <source>
        <strain evidence="3 4">YC6886</strain>
    </source>
</reference>
<dbReference type="EMBL" id="JACHFD010000007">
    <property type="protein sequence ID" value="MBB5351554.1"/>
    <property type="molecule type" value="Genomic_DNA"/>
</dbReference>
<evidence type="ECO:0000259" key="2">
    <source>
        <dbReference type="Pfam" id="PF14237"/>
    </source>
</evidence>
<evidence type="ECO:0000256" key="1">
    <source>
        <dbReference type="SAM" id="Phobius"/>
    </source>
</evidence>
<keyword evidence="1" id="KW-1133">Transmembrane helix</keyword>